<comment type="caution">
    <text evidence="3">The sequence shown here is derived from an EMBL/GenBank/DDBJ whole genome shotgun (WGS) entry which is preliminary data.</text>
</comment>
<feature type="compositionally biased region" description="Low complexity" evidence="2">
    <location>
        <begin position="122"/>
        <end position="138"/>
    </location>
</feature>
<dbReference type="OrthoDB" id="2162994at2759"/>
<gene>
    <name evidence="3" type="ORF">D9611_012193</name>
</gene>
<feature type="compositionally biased region" description="Low complexity" evidence="2">
    <location>
        <begin position="43"/>
        <end position="65"/>
    </location>
</feature>
<feature type="region of interest" description="Disordered" evidence="2">
    <location>
        <begin position="111"/>
        <end position="139"/>
    </location>
</feature>
<evidence type="ECO:0000256" key="1">
    <source>
        <dbReference type="SAM" id="Coils"/>
    </source>
</evidence>
<name>A0A8H5C5G3_9AGAR</name>
<feature type="compositionally biased region" description="Gly residues" evidence="2">
    <location>
        <begin position="340"/>
        <end position="349"/>
    </location>
</feature>
<protein>
    <submittedName>
        <fullName evidence="3">Uncharacterized protein</fullName>
    </submittedName>
</protein>
<accession>A0A8H5C5G3</accession>
<feature type="compositionally biased region" description="Pro residues" evidence="2">
    <location>
        <begin position="12"/>
        <end position="42"/>
    </location>
</feature>
<feature type="compositionally biased region" description="Low complexity" evidence="2">
    <location>
        <begin position="322"/>
        <end position="336"/>
    </location>
</feature>
<organism evidence="3 4">
    <name type="scientific">Ephemerocybe angulata</name>
    <dbReference type="NCBI Taxonomy" id="980116"/>
    <lineage>
        <taxon>Eukaryota</taxon>
        <taxon>Fungi</taxon>
        <taxon>Dikarya</taxon>
        <taxon>Basidiomycota</taxon>
        <taxon>Agaricomycotina</taxon>
        <taxon>Agaricomycetes</taxon>
        <taxon>Agaricomycetidae</taxon>
        <taxon>Agaricales</taxon>
        <taxon>Agaricineae</taxon>
        <taxon>Psathyrellaceae</taxon>
        <taxon>Ephemerocybe</taxon>
    </lineage>
</organism>
<sequence>MASTEPAAAPAPKDPSSPSPHHAPPPPPPPPSSSTAPPPPPNTSGTHPNPNNPNGGGSNPNSHPSVVSGHTHQQLASLLEAAFGENAALRDKLAVTGRRLEHAERVANRLTSAFSDVPNGTSSSSPSNNPSNSSNNNNGAAVLVNAEHLRRIAELEMQVVALEEARGDAEGRARAVVERWAHVEGHLHELGVGAQRAQRDFALFLRESLPLGAAHAHQGYAPYPVNLGLPPNTVTSLRRGRTPSMDTMHPPSKRSRGNDGGHRYTHSNSYPPQIETLPPPSNPPYRARLIQHPPHHRPRSSSHSSVESVDEFMSKTVQADESSSNSHPSNNPPSNNTHGNGIGGMGGGSLQILHAQGSVHGVSGGRRGRKGEVRLTDAEALAQAQAQQAAAISAAQSHSQSHHPSSSSNSFTQTQSLTQTQSQNYLPGGGVYSARRIVDGGNAYPASQSVPGRKEGGGGGGGYTTHIFAPVQTGAPMKKGKYGGSFGACAFGRHAWTGFRLARRLMRFVLSWCSFDL</sequence>
<dbReference type="AlphaFoldDB" id="A0A8H5C5G3"/>
<dbReference type="EMBL" id="JAACJK010000061">
    <property type="protein sequence ID" value="KAF5335480.1"/>
    <property type="molecule type" value="Genomic_DNA"/>
</dbReference>
<evidence type="ECO:0000313" key="3">
    <source>
        <dbReference type="EMBL" id="KAF5335480.1"/>
    </source>
</evidence>
<evidence type="ECO:0000313" key="4">
    <source>
        <dbReference type="Proteomes" id="UP000541558"/>
    </source>
</evidence>
<feature type="region of interest" description="Disordered" evidence="2">
    <location>
        <begin position="221"/>
        <end position="350"/>
    </location>
</feature>
<feature type="region of interest" description="Disordered" evidence="2">
    <location>
        <begin position="1"/>
        <end position="73"/>
    </location>
</feature>
<proteinExistence type="predicted"/>
<keyword evidence="1" id="KW-0175">Coiled coil</keyword>
<feature type="compositionally biased region" description="Low complexity" evidence="2">
    <location>
        <begin position="1"/>
        <end position="11"/>
    </location>
</feature>
<dbReference type="Proteomes" id="UP000541558">
    <property type="component" value="Unassembled WGS sequence"/>
</dbReference>
<evidence type="ECO:0000256" key="2">
    <source>
        <dbReference type="SAM" id="MobiDB-lite"/>
    </source>
</evidence>
<feature type="coiled-coil region" evidence="1">
    <location>
        <begin position="145"/>
        <end position="172"/>
    </location>
</feature>
<feature type="region of interest" description="Disordered" evidence="2">
    <location>
        <begin position="386"/>
        <end position="417"/>
    </location>
</feature>
<keyword evidence="4" id="KW-1185">Reference proteome</keyword>
<feature type="compositionally biased region" description="Polar residues" evidence="2">
    <location>
        <begin position="111"/>
        <end position="121"/>
    </location>
</feature>
<reference evidence="3 4" key="1">
    <citation type="journal article" date="2020" name="ISME J.">
        <title>Uncovering the hidden diversity of litter-decomposition mechanisms in mushroom-forming fungi.</title>
        <authorList>
            <person name="Floudas D."/>
            <person name="Bentzer J."/>
            <person name="Ahren D."/>
            <person name="Johansson T."/>
            <person name="Persson P."/>
            <person name="Tunlid A."/>
        </authorList>
    </citation>
    <scope>NUCLEOTIDE SEQUENCE [LARGE SCALE GENOMIC DNA]</scope>
    <source>
        <strain evidence="3 4">CBS 175.51</strain>
    </source>
</reference>